<dbReference type="AlphaFoldDB" id="A0A142G4D7"/>
<accession>A0A142G4D7</accession>
<keyword evidence="2" id="KW-0812">Transmembrane</keyword>
<evidence type="ECO:0000256" key="2">
    <source>
        <dbReference type="SAM" id="Phobius"/>
    </source>
</evidence>
<keyword evidence="3" id="KW-0614">Plasmid</keyword>
<dbReference type="EMBL" id="KU744946">
    <property type="protein sequence ID" value="AMQ95764.1"/>
    <property type="molecule type" value="Genomic_DNA"/>
</dbReference>
<protein>
    <submittedName>
        <fullName evidence="3">Uncharacterized protein</fullName>
    </submittedName>
</protein>
<name>A0A142G4D7_ACIBA</name>
<sequence length="100" mass="11510">MRTMKESQQQDIELSSSSDEYSTWGNPRNSLNVDVRTKEFYSNLLTRIINFKIIVLVALTLVVLAQVAYIAVKRNFEQLVFDDGSSTPCIYNPLTKTFRQ</sequence>
<dbReference type="RefSeq" id="WP_225453697.1">
    <property type="nucleotide sequence ID" value="NZ_CAXYOH010000005.1"/>
</dbReference>
<evidence type="ECO:0000313" key="3">
    <source>
        <dbReference type="EMBL" id="AMQ95764.1"/>
    </source>
</evidence>
<proteinExistence type="predicted"/>
<evidence type="ECO:0000256" key="1">
    <source>
        <dbReference type="SAM" id="MobiDB-lite"/>
    </source>
</evidence>
<reference evidence="3" key="1">
    <citation type="submission" date="2016-02" db="EMBL/GenBank/DDBJ databases">
        <title>Conjugative plasmids carrying the sulphonamide resistance gene.</title>
        <authorList>
            <person name="Hamidian M."/>
            <person name="Ambrose S.J."/>
            <person name="Hall R.M."/>
        </authorList>
    </citation>
    <scope>NUCLEOTIDE SEQUENCE</scope>
    <source>
        <strain evidence="3">A297</strain>
        <plasmid evidence="3">pA297-3</plasmid>
    </source>
</reference>
<feature type="transmembrane region" description="Helical" evidence="2">
    <location>
        <begin position="53"/>
        <end position="72"/>
    </location>
</feature>
<keyword evidence="2" id="KW-1133">Transmembrane helix</keyword>
<organism evidence="3">
    <name type="scientific">Acinetobacter baumannii</name>
    <dbReference type="NCBI Taxonomy" id="470"/>
    <lineage>
        <taxon>Bacteria</taxon>
        <taxon>Pseudomonadati</taxon>
        <taxon>Pseudomonadota</taxon>
        <taxon>Gammaproteobacteria</taxon>
        <taxon>Moraxellales</taxon>
        <taxon>Moraxellaceae</taxon>
        <taxon>Acinetobacter</taxon>
        <taxon>Acinetobacter calcoaceticus/baumannii complex</taxon>
    </lineage>
</organism>
<geneLocation type="plasmid" evidence="3">
    <name>pA297-3</name>
</geneLocation>
<feature type="region of interest" description="Disordered" evidence="1">
    <location>
        <begin position="1"/>
        <end position="30"/>
    </location>
</feature>
<keyword evidence="2" id="KW-0472">Membrane</keyword>